<dbReference type="InterPro" id="IPR009057">
    <property type="entry name" value="Homeodomain-like_sf"/>
</dbReference>
<comment type="caution">
    <text evidence="6">The sequence shown here is derived from an EMBL/GenBank/DDBJ whole genome shotgun (WGS) entry which is preliminary data.</text>
</comment>
<dbReference type="GO" id="GO:0003682">
    <property type="term" value="F:chromatin binding"/>
    <property type="evidence" value="ECO:0007669"/>
    <property type="project" value="InterPro"/>
</dbReference>
<feature type="domain" description="SANT" evidence="5">
    <location>
        <begin position="29"/>
        <end position="75"/>
    </location>
</feature>
<feature type="region of interest" description="Disordered" evidence="3">
    <location>
        <begin position="631"/>
        <end position="654"/>
    </location>
</feature>
<proteinExistence type="predicted"/>
<organism evidence="6 7">
    <name type="scientific">Vanilla planifolia</name>
    <name type="common">Vanilla</name>
    <dbReference type="NCBI Taxonomy" id="51239"/>
    <lineage>
        <taxon>Eukaryota</taxon>
        <taxon>Viridiplantae</taxon>
        <taxon>Streptophyta</taxon>
        <taxon>Embryophyta</taxon>
        <taxon>Tracheophyta</taxon>
        <taxon>Spermatophyta</taxon>
        <taxon>Magnoliopsida</taxon>
        <taxon>Liliopsida</taxon>
        <taxon>Asparagales</taxon>
        <taxon>Orchidaceae</taxon>
        <taxon>Vanilloideae</taxon>
        <taxon>Vanilleae</taxon>
        <taxon>Vanilla</taxon>
    </lineage>
</organism>
<feature type="signal peptide" evidence="4">
    <location>
        <begin position="1"/>
        <end position="16"/>
    </location>
</feature>
<evidence type="ECO:0000313" key="7">
    <source>
        <dbReference type="Proteomes" id="UP000636800"/>
    </source>
</evidence>
<evidence type="ECO:0000256" key="3">
    <source>
        <dbReference type="SAM" id="MobiDB-lite"/>
    </source>
</evidence>
<dbReference type="GO" id="GO:0007389">
    <property type="term" value="P:pattern specification process"/>
    <property type="evidence" value="ECO:0007669"/>
    <property type="project" value="TreeGrafter"/>
</dbReference>
<accession>A0A835R0T9</accession>
<evidence type="ECO:0000259" key="5">
    <source>
        <dbReference type="PROSITE" id="PS51293"/>
    </source>
</evidence>
<feature type="chain" id="PRO_5032514892" description="SANT domain-containing protein" evidence="4">
    <location>
        <begin position="17"/>
        <end position="743"/>
    </location>
</feature>
<dbReference type="GO" id="GO:0005634">
    <property type="term" value="C:nucleus"/>
    <property type="evidence" value="ECO:0007669"/>
    <property type="project" value="TreeGrafter"/>
</dbReference>
<dbReference type="GO" id="GO:0003677">
    <property type="term" value="F:DNA binding"/>
    <property type="evidence" value="ECO:0007669"/>
    <property type="project" value="UniProtKB-KW"/>
</dbReference>
<dbReference type="OrthoDB" id="514967at2759"/>
<gene>
    <name evidence="6" type="ORF">HPP92_012371</name>
</gene>
<sequence>MMESIIFVHLLQWLLAVKNLKRTRQWAAWTRQEQENFFSALRQVGKNFEKITSRVQSKNKNQVRHYYYRLVRRMNKLLSPGFCLDAKNSKDTNAAMLRWWSLLEKYSCTPSKLYRKPRRFKIFIEALENQLLKDRNKAKRKRPCQGENYLETSSTTSLVRRFSEDVCAVKAVFSDPLNTPKLGTNKGALLKRNLTNADFSTGVLSPIKTTAQKQRIGLVESAAYRRWEKAAMAGVALVADAAEQLERIASENCSFGQGSLALQNAGCSFSGVCSHQVGAAVLQAREKLKLQLFPIDEDTRRMLEKDAHNPFLELTLSARKRISSVLEHLNRKWGLNTRGSTELLLLPYSIQQRDIEKCQRWSTKDADFTAADVHAAVGNPSVFRLRYGWFSGGKLAAGFSDSPRAPGFDNGLAEEFVATDKEIIACDSSKCNSTNICVSKQPEVSSSNYGLSPAAIASVEPTAQIDHCLKPKGDVTESSGKSAFCIAELTKDSFEKQQDLADSATRNNCSELLAVEWADSLTNISVGDLLLEASEVPSPQQNTLCIQHNPISCDSFDAAVAAHSYRSQVTGLSAQAPIVSLWNAEETCDEFSFRKASALKAKVMNLCPNNLQGSTCNMNSSGFLDCCPEDLGESSSSDDPLPDEPESALRQNDDPVKDSLLTDLYWPDSLGSLGHLDLDLPFPRYVTQDLCFSGSVCHSSFNLMIGNSLDAFQSGSFLGNDRKDIDCVDGVATVVDDRMITEE</sequence>
<keyword evidence="4" id="KW-0732">Signal</keyword>
<dbReference type="EMBL" id="JADCNL010000005">
    <property type="protein sequence ID" value="KAG0481513.1"/>
    <property type="molecule type" value="Genomic_DNA"/>
</dbReference>
<keyword evidence="2" id="KW-0539">Nucleus</keyword>
<dbReference type="Gene3D" id="1.10.10.60">
    <property type="entry name" value="Homeodomain-like"/>
    <property type="match status" value="1"/>
</dbReference>
<dbReference type="FunFam" id="1.10.10.60:FF:000287">
    <property type="entry name" value="TSL-kinase interacting protein 1"/>
    <property type="match status" value="1"/>
</dbReference>
<protein>
    <recommendedName>
        <fullName evidence="5">SANT domain-containing protein</fullName>
    </recommendedName>
</protein>
<evidence type="ECO:0000256" key="1">
    <source>
        <dbReference type="ARBA" id="ARBA00023125"/>
    </source>
</evidence>
<dbReference type="SMART" id="SM00717">
    <property type="entry name" value="SANT"/>
    <property type="match status" value="1"/>
</dbReference>
<dbReference type="CDD" id="cd00167">
    <property type="entry name" value="SANT"/>
    <property type="match status" value="1"/>
</dbReference>
<evidence type="ECO:0000256" key="2">
    <source>
        <dbReference type="ARBA" id="ARBA00023242"/>
    </source>
</evidence>
<dbReference type="Pfam" id="PF00249">
    <property type="entry name" value="Myb_DNA-binding"/>
    <property type="match status" value="1"/>
</dbReference>
<dbReference type="PROSITE" id="PS51293">
    <property type="entry name" value="SANT"/>
    <property type="match status" value="1"/>
</dbReference>
<keyword evidence="7" id="KW-1185">Reference proteome</keyword>
<keyword evidence="1" id="KW-0238">DNA-binding</keyword>
<dbReference type="PANTHER" id="PTHR21677">
    <property type="entry name" value="CRAMPED PROTEIN"/>
    <property type="match status" value="1"/>
</dbReference>
<name>A0A835R0T9_VANPL</name>
<dbReference type="InterPro" id="IPR017884">
    <property type="entry name" value="SANT_dom"/>
</dbReference>
<dbReference type="InterPro" id="IPR001005">
    <property type="entry name" value="SANT/Myb"/>
</dbReference>
<dbReference type="SUPFAM" id="SSF46689">
    <property type="entry name" value="Homeodomain-like"/>
    <property type="match status" value="1"/>
</dbReference>
<dbReference type="PANTHER" id="PTHR21677:SF1">
    <property type="entry name" value="PROTEIN CRAMPED-LIKE"/>
    <property type="match status" value="1"/>
</dbReference>
<dbReference type="AlphaFoldDB" id="A0A835R0T9"/>
<dbReference type="Proteomes" id="UP000636800">
    <property type="component" value="Chromosome 5"/>
</dbReference>
<reference evidence="6 7" key="1">
    <citation type="journal article" date="2020" name="Nat. Food">
        <title>A phased Vanilla planifolia genome enables genetic improvement of flavour and production.</title>
        <authorList>
            <person name="Hasing T."/>
            <person name="Tang H."/>
            <person name="Brym M."/>
            <person name="Khazi F."/>
            <person name="Huang T."/>
            <person name="Chambers A.H."/>
        </authorList>
    </citation>
    <scope>NUCLEOTIDE SEQUENCE [LARGE SCALE GENOMIC DNA]</scope>
    <source>
        <tissue evidence="6">Leaf</tissue>
    </source>
</reference>
<dbReference type="InterPro" id="IPR055315">
    <property type="entry name" value="Cramped-like"/>
</dbReference>
<evidence type="ECO:0000256" key="4">
    <source>
        <dbReference type="SAM" id="SignalP"/>
    </source>
</evidence>
<evidence type="ECO:0000313" key="6">
    <source>
        <dbReference type="EMBL" id="KAG0481513.1"/>
    </source>
</evidence>